<dbReference type="SUPFAM" id="SSF56112">
    <property type="entry name" value="Protein kinase-like (PK-like)"/>
    <property type="match status" value="1"/>
</dbReference>
<gene>
    <name evidence="10" type="ORF">SAMN04489711_12116</name>
</gene>
<dbReference type="AlphaFoldDB" id="A0A1I2HDC7"/>
<name>A0A1I2HDC7_9BURK</name>
<dbReference type="Gene3D" id="3.90.1200.10">
    <property type="match status" value="1"/>
</dbReference>
<comment type="catalytic activity">
    <reaction evidence="5">
        <text>(5R)-5-hydroxy-L-lysine + GTP = (5R)-5-phosphooxy-L-lysine + GDP + H(+)</text>
        <dbReference type="Rhea" id="RHEA:19049"/>
        <dbReference type="ChEBI" id="CHEBI:15378"/>
        <dbReference type="ChEBI" id="CHEBI:37565"/>
        <dbReference type="ChEBI" id="CHEBI:57882"/>
        <dbReference type="ChEBI" id="CHEBI:58189"/>
        <dbReference type="ChEBI" id="CHEBI:58357"/>
        <dbReference type="EC" id="2.7.1.81"/>
    </reaction>
</comment>
<dbReference type="InterPro" id="IPR002575">
    <property type="entry name" value="Aminoglycoside_PTrfase"/>
</dbReference>
<accession>A0A1I2HDC7</accession>
<evidence type="ECO:0000256" key="3">
    <source>
        <dbReference type="ARBA" id="ARBA00022679"/>
    </source>
</evidence>
<keyword evidence="3" id="KW-0808">Transferase</keyword>
<sequence length="372" mass="39953">MSMHELDAAILAILPEAVVLTAPPAPVATDWAAGLLQRLYGLQGHLEPLTGERDANFLLEPASAEGGGARCMLKLSHPDEDPVVADFQTQALLHIARTDPGLPVQRLLPDRHGAPSVQIEDAEGRTRVARVFSYLEGQPMPQAPRSAAQRSSVARMLARLDRSLAGLEHPAAAHELPWDIQRADRVRPLLAHVADPARRALAEAALDGFVQRTRPALAGLRRQPIHNDFNLYNLLVDPAEPSRVAGILDFGDMVHAPLVDDLAVAASYHLDADSQAPGDALATIAQFAADYHAVSPLAEAETFALLDLVRARLAMVVAISGWRAARQPGNAPYLLRNNAISWARLAACATLTPEQLQDAIHTACSTQEPAHA</sequence>
<evidence type="ECO:0000256" key="4">
    <source>
        <dbReference type="ARBA" id="ARBA00022777"/>
    </source>
</evidence>
<evidence type="ECO:0000256" key="7">
    <source>
        <dbReference type="ARBA" id="ARBA00038873"/>
    </source>
</evidence>
<dbReference type="EMBL" id="FONX01000021">
    <property type="protein sequence ID" value="SFF26561.1"/>
    <property type="molecule type" value="Genomic_DNA"/>
</dbReference>
<comment type="function">
    <text evidence="6">Catalyzes the GTP-dependent phosphorylation of 5-hydroxy-L-lysine.</text>
</comment>
<evidence type="ECO:0000256" key="8">
    <source>
        <dbReference type="ARBA" id="ARBA00040505"/>
    </source>
</evidence>
<evidence type="ECO:0000259" key="9">
    <source>
        <dbReference type="Pfam" id="PF01636"/>
    </source>
</evidence>
<dbReference type="GO" id="GO:0005737">
    <property type="term" value="C:cytoplasm"/>
    <property type="evidence" value="ECO:0007669"/>
    <property type="project" value="UniProtKB-SubCell"/>
</dbReference>
<dbReference type="PANTHER" id="PTHR21064">
    <property type="entry name" value="AMINOGLYCOSIDE PHOSPHOTRANSFERASE DOMAIN-CONTAINING PROTEIN-RELATED"/>
    <property type="match status" value="1"/>
</dbReference>
<comment type="subcellular location">
    <subcellularLocation>
        <location evidence="1">Cytoplasm</location>
    </subcellularLocation>
</comment>
<protein>
    <recommendedName>
        <fullName evidence="8">Hydroxylysine kinase</fullName>
        <ecNumber evidence="7">2.7.1.81</ecNumber>
    </recommendedName>
</protein>
<evidence type="ECO:0000313" key="11">
    <source>
        <dbReference type="Proteomes" id="UP000199119"/>
    </source>
</evidence>
<reference evidence="11" key="1">
    <citation type="submission" date="2016-10" db="EMBL/GenBank/DDBJ databases">
        <authorList>
            <person name="Varghese N."/>
            <person name="Submissions S."/>
        </authorList>
    </citation>
    <scope>NUCLEOTIDE SEQUENCE [LARGE SCALE GENOMIC DNA]</scope>
    <source>
        <strain evidence="11">DSM 27981</strain>
    </source>
</reference>
<keyword evidence="11" id="KW-1185">Reference proteome</keyword>
<dbReference type="PANTHER" id="PTHR21064:SF1">
    <property type="entry name" value="HYDROXYLYSINE KINASE"/>
    <property type="match status" value="1"/>
</dbReference>
<dbReference type="Proteomes" id="UP000199119">
    <property type="component" value="Unassembled WGS sequence"/>
</dbReference>
<dbReference type="GO" id="GO:0047992">
    <property type="term" value="F:hydroxylysine kinase activity"/>
    <property type="evidence" value="ECO:0007669"/>
    <property type="project" value="UniProtKB-EC"/>
</dbReference>
<evidence type="ECO:0000313" key="10">
    <source>
        <dbReference type="EMBL" id="SFF26561.1"/>
    </source>
</evidence>
<dbReference type="InterPro" id="IPR011009">
    <property type="entry name" value="Kinase-like_dom_sf"/>
</dbReference>
<evidence type="ECO:0000256" key="2">
    <source>
        <dbReference type="ARBA" id="ARBA00022490"/>
    </source>
</evidence>
<dbReference type="STRING" id="1177982.SAMN04489711_12116"/>
<evidence type="ECO:0000256" key="1">
    <source>
        <dbReference type="ARBA" id="ARBA00004496"/>
    </source>
</evidence>
<proteinExistence type="predicted"/>
<feature type="domain" description="Aminoglycoside phosphotransferase" evidence="9">
    <location>
        <begin position="56"/>
        <end position="296"/>
    </location>
</feature>
<dbReference type="Pfam" id="PF01636">
    <property type="entry name" value="APH"/>
    <property type="match status" value="1"/>
</dbReference>
<keyword evidence="4 10" id="KW-0418">Kinase</keyword>
<dbReference type="EC" id="2.7.1.81" evidence="7"/>
<keyword evidence="2" id="KW-0963">Cytoplasm</keyword>
<dbReference type="InterPro" id="IPR050249">
    <property type="entry name" value="Pseudomonas-type_ThrB"/>
</dbReference>
<evidence type="ECO:0000256" key="6">
    <source>
        <dbReference type="ARBA" id="ARBA00037368"/>
    </source>
</evidence>
<organism evidence="10 11">
    <name type="scientific">Paracidovorax wautersii</name>
    <dbReference type="NCBI Taxonomy" id="1177982"/>
    <lineage>
        <taxon>Bacteria</taxon>
        <taxon>Pseudomonadati</taxon>
        <taxon>Pseudomonadota</taxon>
        <taxon>Betaproteobacteria</taxon>
        <taxon>Burkholderiales</taxon>
        <taxon>Comamonadaceae</taxon>
        <taxon>Paracidovorax</taxon>
    </lineage>
</organism>
<evidence type="ECO:0000256" key="5">
    <source>
        <dbReference type="ARBA" id="ARBA00036820"/>
    </source>
</evidence>
<dbReference type="RefSeq" id="WP_245785328.1">
    <property type="nucleotide sequence ID" value="NZ_FONX01000021.1"/>
</dbReference>